<dbReference type="EMBL" id="BAIQ01000002">
    <property type="protein sequence ID" value="GAE14191.1"/>
    <property type="molecule type" value="Genomic_DNA"/>
</dbReference>
<protein>
    <submittedName>
        <fullName evidence="1">Uncharacterized protein</fullName>
    </submittedName>
</protein>
<name>W4P3C4_9BACE</name>
<dbReference type="AlphaFoldDB" id="W4P3C4"/>
<reference evidence="1 2" key="1">
    <citation type="journal article" date="2014" name="Genome Announc.">
        <title>Draft Genome Sequences of Three Strains of Bacteroides pyogenes Isolated from a Cat and Swine.</title>
        <authorList>
            <person name="Sakamoto M."/>
            <person name="Oshima K."/>
            <person name="Suda W."/>
            <person name="Kitamura K."/>
            <person name="Iida T."/>
            <person name="Hattori M."/>
            <person name="Ohkuma M."/>
        </authorList>
    </citation>
    <scope>NUCLEOTIDE SEQUENCE [LARGE SCALE GENOMIC DNA]</scope>
    <source>
        <strain evidence="1 2">JCM 6292</strain>
    </source>
</reference>
<evidence type="ECO:0000313" key="2">
    <source>
        <dbReference type="Proteomes" id="UP000018861"/>
    </source>
</evidence>
<sequence length="62" mass="6743">MYSLQNLSFVHAGDENKHEAIRERASALLQIDDAGAGRRGAESLSPSLHLPEDGVYFGCLPM</sequence>
<dbReference type="Proteomes" id="UP000018861">
    <property type="component" value="Unassembled WGS sequence"/>
</dbReference>
<organism evidence="1 2">
    <name type="scientific">Bacteroides pyogenes JCM 6292</name>
    <dbReference type="NCBI Taxonomy" id="1235809"/>
    <lineage>
        <taxon>Bacteria</taxon>
        <taxon>Pseudomonadati</taxon>
        <taxon>Bacteroidota</taxon>
        <taxon>Bacteroidia</taxon>
        <taxon>Bacteroidales</taxon>
        <taxon>Bacteroidaceae</taxon>
        <taxon>Bacteroides</taxon>
    </lineage>
</organism>
<comment type="caution">
    <text evidence="1">The sequence shown here is derived from an EMBL/GenBank/DDBJ whole genome shotgun (WGS) entry which is preliminary data.</text>
</comment>
<evidence type="ECO:0000313" key="1">
    <source>
        <dbReference type="EMBL" id="GAE14191.1"/>
    </source>
</evidence>
<gene>
    <name evidence="1" type="ORF">JCM6292_292</name>
</gene>
<proteinExistence type="predicted"/>
<accession>W4P3C4</accession>